<feature type="region of interest" description="Disordered" evidence="1">
    <location>
        <begin position="327"/>
        <end position="360"/>
    </location>
</feature>
<evidence type="ECO:0000256" key="1">
    <source>
        <dbReference type="SAM" id="MobiDB-lite"/>
    </source>
</evidence>
<evidence type="ECO:0000313" key="2">
    <source>
        <dbReference type="EMBL" id="QKQ51030.1"/>
    </source>
</evidence>
<dbReference type="Proteomes" id="UP000509782">
    <property type="component" value="Chromosome"/>
</dbReference>
<reference evidence="2 3" key="1">
    <citation type="submission" date="2020-05" db="EMBL/GenBank/DDBJ databases">
        <title>FDA dAtabase for Regulatory Grade micrObial Sequences (FDA-ARGOS): Supporting development and validation of Infectious Disease Dx tests.</title>
        <authorList>
            <person name="Sproer C."/>
            <person name="Gronow S."/>
            <person name="Severitt S."/>
            <person name="Schroder I."/>
            <person name="Tallon L."/>
            <person name="Sadzewicz L."/>
            <person name="Zhao X."/>
            <person name="Vavikolanu K."/>
            <person name="Mehta A."/>
            <person name="Aluvathingal J."/>
            <person name="Nadendla S."/>
            <person name="Myers T."/>
            <person name="Yan Y."/>
            <person name="Sichtig H."/>
        </authorList>
    </citation>
    <scope>NUCLEOTIDE SEQUENCE [LARGE SCALE GENOMIC DNA]</scope>
    <source>
        <strain evidence="2 3">FDAARGOS_787</strain>
    </source>
</reference>
<organism evidence="2 3">
    <name type="scientific">Achromobacter denitrificans</name>
    <name type="common">Alcaligenes denitrificans</name>
    <dbReference type="NCBI Taxonomy" id="32002"/>
    <lineage>
        <taxon>Bacteria</taxon>
        <taxon>Pseudomonadati</taxon>
        <taxon>Pseudomonadota</taxon>
        <taxon>Betaproteobacteria</taxon>
        <taxon>Burkholderiales</taxon>
        <taxon>Alcaligenaceae</taxon>
        <taxon>Achromobacter</taxon>
    </lineage>
</organism>
<feature type="compositionally biased region" description="Basic residues" evidence="1">
    <location>
        <begin position="344"/>
        <end position="360"/>
    </location>
</feature>
<protein>
    <submittedName>
        <fullName evidence="2">Uncharacterized protein</fullName>
    </submittedName>
</protein>
<name>A0A6N0JWU7_ACHDE</name>
<sequence>MTNQNNAAQAATKDIREGFELTYAVDADDPACASDLSHFTNGWRACIMSQVRAPVADEDDRPTAPDDDAIAECWVTASDCDGIAYDGPSFERGYRMGEIAERDRAALASAPADERAALHHVANEWADMATCAIQWIRNIKNGVSTPEAALENLMSNLTHCQEVQSCAGVRPSRENAPVAGEAVACLRRQREGSDWGHWTPATVEDGQRVTGLRSWQVRWLVDATPEAIADGLRVEIRLPNGTNISGWMKMASQAHLSAAPVECPPCSRRTGISIGSGSARVCRDATMVRRTRIRLCRRKRQVGSVQRAIRKTVRRPVRATGRKTGNFCALTGRQPAPSNGSRLAGKRQFTHRRRRGVCVK</sequence>
<proteinExistence type="predicted"/>
<dbReference type="AlphaFoldDB" id="A0A6N0JWU7"/>
<gene>
    <name evidence="2" type="ORF">FOC81_31635</name>
</gene>
<evidence type="ECO:0000313" key="3">
    <source>
        <dbReference type="Proteomes" id="UP000509782"/>
    </source>
</evidence>
<accession>A0A6N0JWU7</accession>
<dbReference type="EMBL" id="CP054569">
    <property type="protein sequence ID" value="QKQ51030.1"/>
    <property type="molecule type" value="Genomic_DNA"/>
</dbReference>
<dbReference type="RefSeq" id="WP_174717412.1">
    <property type="nucleotide sequence ID" value="NZ_CP054569.1"/>
</dbReference>